<feature type="transmembrane region" description="Helical" evidence="8">
    <location>
        <begin position="161"/>
        <end position="182"/>
    </location>
</feature>
<evidence type="ECO:0000256" key="2">
    <source>
        <dbReference type="ARBA" id="ARBA00022427"/>
    </source>
</evidence>
<dbReference type="RefSeq" id="XP_017679524.1">
    <property type="nucleotide sequence ID" value="XM_017824035.1"/>
</dbReference>
<evidence type="ECO:0000256" key="7">
    <source>
        <dbReference type="ARBA" id="ARBA00023136"/>
    </source>
</evidence>
<keyword evidence="9" id="KW-1185">Reference proteome</keyword>
<dbReference type="GeneID" id="108501800"/>
<dbReference type="GO" id="GO:0005923">
    <property type="term" value="C:bicellular tight junction"/>
    <property type="evidence" value="ECO:0007669"/>
    <property type="project" value="UniProtKB-SubCell"/>
</dbReference>
<dbReference type="PROSITE" id="PS01346">
    <property type="entry name" value="CLAUDIN"/>
    <property type="match status" value="1"/>
</dbReference>
<gene>
    <name evidence="10" type="primary">LOC108501800</name>
</gene>
<evidence type="ECO:0000256" key="6">
    <source>
        <dbReference type="ARBA" id="ARBA00022989"/>
    </source>
</evidence>
<evidence type="ECO:0000256" key="4">
    <source>
        <dbReference type="ARBA" id="ARBA00022692"/>
    </source>
</evidence>
<dbReference type="PRINTS" id="PR01077">
    <property type="entry name" value="CLAUDIN"/>
</dbReference>
<dbReference type="OrthoDB" id="9899584at2759"/>
<keyword evidence="7 8" id="KW-0472">Membrane</keyword>
<dbReference type="GO" id="GO:0005886">
    <property type="term" value="C:plasma membrane"/>
    <property type="evidence" value="ECO:0007669"/>
    <property type="project" value="UniProtKB-SubCell"/>
</dbReference>
<feature type="transmembrane region" description="Helical" evidence="8">
    <location>
        <begin position="12"/>
        <end position="30"/>
    </location>
</feature>
<accession>A0A6J0I123</accession>
<keyword evidence="4 8" id="KW-0812">Transmembrane</keyword>
<evidence type="ECO:0000313" key="9">
    <source>
        <dbReference type="Proteomes" id="UP000504624"/>
    </source>
</evidence>
<dbReference type="Proteomes" id="UP000504624">
    <property type="component" value="Unplaced"/>
</dbReference>
<dbReference type="Pfam" id="PF00822">
    <property type="entry name" value="PMP22_Claudin"/>
    <property type="match status" value="1"/>
</dbReference>
<organism evidence="9 10">
    <name type="scientific">Lepidothrix coronata</name>
    <name type="common">blue-crowned manakin</name>
    <dbReference type="NCBI Taxonomy" id="321398"/>
    <lineage>
        <taxon>Eukaryota</taxon>
        <taxon>Metazoa</taxon>
        <taxon>Chordata</taxon>
        <taxon>Craniata</taxon>
        <taxon>Vertebrata</taxon>
        <taxon>Euteleostomi</taxon>
        <taxon>Archelosauria</taxon>
        <taxon>Archosauria</taxon>
        <taxon>Dinosauria</taxon>
        <taxon>Saurischia</taxon>
        <taxon>Theropoda</taxon>
        <taxon>Coelurosauria</taxon>
        <taxon>Aves</taxon>
        <taxon>Neognathae</taxon>
        <taxon>Neoaves</taxon>
        <taxon>Telluraves</taxon>
        <taxon>Australaves</taxon>
        <taxon>Passeriformes</taxon>
        <taxon>Pipridae</taxon>
        <taxon>Lepidothrix</taxon>
    </lineage>
</organism>
<dbReference type="InterPro" id="IPR017974">
    <property type="entry name" value="Claudin_CS"/>
</dbReference>
<dbReference type="InterPro" id="IPR004031">
    <property type="entry name" value="PMP22/EMP/MP20/Claudin"/>
</dbReference>
<sequence>MEMMSMQTSGLVTAIVGFVATILICALPMWRVTTCLGSNNVGTQSYTDGLWVTCVNDGTGQSQCRYYSSQLEISPDLLIARPLVVTALITTFAAIIIFVMRGAFSGCMGGNRGNRGAIIALTGSLFFTSAILILVSVSFTASNIINNSYTPTGPEAVSRELGAAIYIGFIAFALLLASGIVLSRLGIQYPQDSYTKNYKGVKTCDSTGYPMKDYV</sequence>
<comment type="subcellular location">
    <subcellularLocation>
        <location evidence="8">Cell junction</location>
        <location evidence="8">Tight junction</location>
    </subcellularLocation>
    <subcellularLocation>
        <location evidence="8">Cell membrane</location>
        <topology evidence="8">Multi-pass membrane protein</topology>
    </subcellularLocation>
</comment>
<evidence type="ECO:0000313" key="10">
    <source>
        <dbReference type="RefSeq" id="XP_017679524.1"/>
    </source>
</evidence>
<evidence type="ECO:0000256" key="3">
    <source>
        <dbReference type="ARBA" id="ARBA00022475"/>
    </source>
</evidence>
<feature type="transmembrane region" description="Helical" evidence="8">
    <location>
        <begin position="116"/>
        <end position="141"/>
    </location>
</feature>
<feature type="transmembrane region" description="Helical" evidence="8">
    <location>
        <begin position="83"/>
        <end position="104"/>
    </location>
</feature>
<reference evidence="10" key="1">
    <citation type="submission" date="2025-08" db="UniProtKB">
        <authorList>
            <consortium name="RefSeq"/>
        </authorList>
    </citation>
    <scope>IDENTIFICATION</scope>
</reference>
<evidence type="ECO:0000256" key="8">
    <source>
        <dbReference type="RuleBase" id="RU060637"/>
    </source>
</evidence>
<evidence type="ECO:0000256" key="5">
    <source>
        <dbReference type="ARBA" id="ARBA00022949"/>
    </source>
</evidence>
<protein>
    <recommendedName>
        <fullName evidence="8">Claudin</fullName>
    </recommendedName>
</protein>
<dbReference type="GO" id="GO:0005198">
    <property type="term" value="F:structural molecule activity"/>
    <property type="evidence" value="ECO:0007669"/>
    <property type="project" value="InterPro"/>
</dbReference>
<keyword evidence="5 8" id="KW-0965">Cell junction</keyword>
<dbReference type="Gene3D" id="1.20.140.150">
    <property type="match status" value="1"/>
</dbReference>
<dbReference type="PANTHER" id="PTHR12002">
    <property type="entry name" value="CLAUDIN"/>
    <property type="match status" value="1"/>
</dbReference>
<proteinExistence type="inferred from homology"/>
<name>A0A6J0I123_9PASS</name>
<comment type="similarity">
    <text evidence="1 8">Belongs to the claudin family.</text>
</comment>
<evidence type="ECO:0000256" key="1">
    <source>
        <dbReference type="ARBA" id="ARBA00008295"/>
    </source>
</evidence>
<keyword evidence="3 8" id="KW-1003">Cell membrane</keyword>
<comment type="function">
    <text evidence="8">Claudins function as major constituents of the tight junction complexes that regulate the permeability of epithelia.</text>
</comment>
<dbReference type="AlphaFoldDB" id="A0A6J0I123"/>
<dbReference type="InterPro" id="IPR006187">
    <property type="entry name" value="Claudin"/>
</dbReference>
<keyword evidence="6 8" id="KW-1133">Transmembrane helix</keyword>
<keyword evidence="2 8" id="KW-0796">Tight junction</keyword>